<protein>
    <recommendedName>
        <fullName evidence="9">Major facilitator superfamily (MFS) profile domain-containing protein</fullName>
    </recommendedName>
</protein>
<evidence type="ECO:0000256" key="3">
    <source>
        <dbReference type="ARBA" id="ARBA00022692"/>
    </source>
</evidence>
<feature type="transmembrane region" description="Helical" evidence="7">
    <location>
        <begin position="289"/>
        <end position="307"/>
    </location>
</feature>
<reference evidence="8" key="1">
    <citation type="submission" date="2018-05" db="EMBL/GenBank/DDBJ databases">
        <authorList>
            <person name="Lanie J.A."/>
            <person name="Ng W.-L."/>
            <person name="Kazmierczak K.M."/>
            <person name="Andrzejewski T.M."/>
            <person name="Davidsen T.M."/>
            <person name="Wayne K.J."/>
            <person name="Tettelin H."/>
            <person name="Glass J.I."/>
            <person name="Rusch D."/>
            <person name="Podicherti R."/>
            <person name="Tsui H.-C.T."/>
            <person name="Winkler M.E."/>
        </authorList>
    </citation>
    <scope>NUCLEOTIDE SEQUENCE</scope>
</reference>
<feature type="transmembrane region" description="Helical" evidence="7">
    <location>
        <begin position="256"/>
        <end position="277"/>
    </location>
</feature>
<keyword evidence="5 7" id="KW-0472">Membrane</keyword>
<evidence type="ECO:0008006" key="9">
    <source>
        <dbReference type="Google" id="ProtNLM"/>
    </source>
</evidence>
<evidence type="ECO:0000256" key="4">
    <source>
        <dbReference type="ARBA" id="ARBA00022989"/>
    </source>
</evidence>
<dbReference type="InterPro" id="IPR036259">
    <property type="entry name" value="MFS_trans_sf"/>
</dbReference>
<evidence type="ECO:0000256" key="2">
    <source>
        <dbReference type="ARBA" id="ARBA00022475"/>
    </source>
</evidence>
<feature type="transmembrane region" description="Helical" evidence="7">
    <location>
        <begin position="194"/>
        <end position="218"/>
    </location>
</feature>
<dbReference type="SUPFAM" id="SSF103473">
    <property type="entry name" value="MFS general substrate transporter"/>
    <property type="match status" value="1"/>
</dbReference>
<dbReference type="Gene3D" id="1.20.1250.20">
    <property type="entry name" value="MFS general substrate transporter like domains"/>
    <property type="match status" value="1"/>
</dbReference>
<name>A0A381QHP7_9ZZZZ</name>
<accession>A0A381QHP7</accession>
<feature type="transmembrane region" description="Helical" evidence="7">
    <location>
        <begin position="159"/>
        <end position="182"/>
    </location>
</feature>
<dbReference type="PANTHER" id="PTHR23513">
    <property type="entry name" value="INTEGRAL MEMBRANE EFFLUX PROTEIN-RELATED"/>
    <property type="match status" value="1"/>
</dbReference>
<comment type="subcellular location">
    <subcellularLocation>
        <location evidence="1">Cell membrane</location>
        <topology evidence="1">Multi-pass membrane protein</topology>
    </subcellularLocation>
</comment>
<sequence>MHAIGAMSDAMIAVALASSIFFSIDPDAARWRVAVYLVLTIAPFAVVTPLIGPLVDSVRGGRRGMILITVVGRGLIAWQMAAHLDGLLLFPLAFGLLVLQKGYSVAKSAVVPSLVRNELELVEANAKLAMLSAVGSMLGAGLGGIALLVGPAAPTRVAMVGYALTLGLAWRVPTVLVAAARATASEIAALRQKGIRAAAAAIGVLRSVVGFTSFLLAFEFRGGEEGVPIDGAGRAAGASTGIVRGQDVLGSPAAPVWHFGLVLLSVGVGAFLSATLAPRLRLRFSEERLIRGVLFVGVSGAALATWLGGIRGAVVIGGMVALCSGTAKLAFDSLVQRDAPGANHGRSFAKFEGRFQMAWAVGAFLAVFLPLPVEHGYLIVGVAMAMALAWFRFGSRPQQPVVTPDEPDRPDGQLGFWRRD</sequence>
<organism evidence="8">
    <name type="scientific">marine metagenome</name>
    <dbReference type="NCBI Taxonomy" id="408172"/>
    <lineage>
        <taxon>unclassified sequences</taxon>
        <taxon>metagenomes</taxon>
        <taxon>ecological metagenomes</taxon>
    </lineage>
</organism>
<evidence type="ECO:0000256" key="7">
    <source>
        <dbReference type="SAM" id="Phobius"/>
    </source>
</evidence>
<proteinExistence type="predicted"/>
<dbReference type="EMBL" id="UINC01001355">
    <property type="protein sequence ID" value="SUZ78470.1"/>
    <property type="molecule type" value="Genomic_DNA"/>
</dbReference>
<feature type="region of interest" description="Disordered" evidence="6">
    <location>
        <begin position="399"/>
        <end position="420"/>
    </location>
</feature>
<dbReference type="AlphaFoldDB" id="A0A381QHP7"/>
<dbReference type="PANTHER" id="PTHR23513:SF18">
    <property type="entry name" value="INTEGRAL MEMBRANE PROTEIN"/>
    <property type="match status" value="1"/>
</dbReference>
<dbReference type="GO" id="GO:0005886">
    <property type="term" value="C:plasma membrane"/>
    <property type="evidence" value="ECO:0007669"/>
    <property type="project" value="UniProtKB-SubCell"/>
</dbReference>
<evidence type="ECO:0000256" key="6">
    <source>
        <dbReference type="SAM" id="MobiDB-lite"/>
    </source>
</evidence>
<feature type="transmembrane region" description="Helical" evidence="7">
    <location>
        <begin position="75"/>
        <end position="99"/>
    </location>
</feature>
<feature type="transmembrane region" description="Helical" evidence="7">
    <location>
        <begin position="351"/>
        <end position="369"/>
    </location>
</feature>
<keyword evidence="3 7" id="KW-0812">Transmembrane</keyword>
<keyword evidence="2" id="KW-1003">Cell membrane</keyword>
<feature type="transmembrane region" description="Helical" evidence="7">
    <location>
        <begin position="6"/>
        <end position="24"/>
    </location>
</feature>
<feature type="transmembrane region" description="Helical" evidence="7">
    <location>
        <begin position="33"/>
        <end position="55"/>
    </location>
</feature>
<evidence type="ECO:0000313" key="8">
    <source>
        <dbReference type="EMBL" id="SUZ78470.1"/>
    </source>
</evidence>
<feature type="compositionally biased region" description="Basic and acidic residues" evidence="6">
    <location>
        <begin position="406"/>
        <end position="420"/>
    </location>
</feature>
<feature type="transmembrane region" description="Helical" evidence="7">
    <location>
        <begin position="128"/>
        <end position="153"/>
    </location>
</feature>
<keyword evidence="4 7" id="KW-1133">Transmembrane helix</keyword>
<gene>
    <name evidence="8" type="ORF">METZ01_LOCUS31324</name>
</gene>
<evidence type="ECO:0000256" key="5">
    <source>
        <dbReference type="ARBA" id="ARBA00023136"/>
    </source>
</evidence>
<evidence type="ECO:0000256" key="1">
    <source>
        <dbReference type="ARBA" id="ARBA00004651"/>
    </source>
</evidence>